<dbReference type="HOGENOM" id="CLU_123170_2_1_12"/>
<proteinExistence type="predicted"/>
<dbReference type="eggNOG" id="COG2250">
    <property type="taxonomic scope" value="Bacteria"/>
</dbReference>
<reference evidence="2 3" key="2">
    <citation type="journal article" date="2010" name="J. Bacteriol.">
        <title>Genome sequence of the polysaccharide-degrading, thermophilic anaerobe Spirochaeta thermophila DSM 6192.</title>
        <authorList>
            <person name="Angelov A."/>
            <person name="Liebl S."/>
            <person name="Ballschmiter M."/>
            <person name="Bomeke M."/>
            <person name="Lehmann R."/>
            <person name="Liesegang H."/>
            <person name="Daniel R."/>
            <person name="Liebl W."/>
        </authorList>
    </citation>
    <scope>NUCLEOTIDE SEQUENCE [LARGE SCALE GENOMIC DNA]</scope>
    <source>
        <strain evidence="3">ATCC 49972 / DSM 6192 / RI 19.B1</strain>
    </source>
</reference>
<dbReference type="Gene3D" id="1.20.120.330">
    <property type="entry name" value="Nucleotidyltransferases domain 2"/>
    <property type="match status" value="1"/>
</dbReference>
<protein>
    <submittedName>
        <fullName evidence="2">Putative hepn domain protein</fullName>
    </submittedName>
</protein>
<dbReference type="SUPFAM" id="SSF81593">
    <property type="entry name" value="Nucleotidyltransferase substrate binding subunit/domain"/>
    <property type="match status" value="1"/>
</dbReference>
<dbReference type="InterPro" id="IPR007842">
    <property type="entry name" value="HEPN_dom"/>
</dbReference>
<evidence type="ECO:0000259" key="1">
    <source>
        <dbReference type="PROSITE" id="PS50910"/>
    </source>
</evidence>
<organism evidence="2 3">
    <name type="scientific">Winmispira thermophila (strain ATCC 49972 / DSM 6192 / RI 19.B1)</name>
    <name type="common">Spirochaeta thermophila</name>
    <dbReference type="NCBI Taxonomy" id="665571"/>
    <lineage>
        <taxon>Bacteria</taxon>
        <taxon>Pseudomonadati</taxon>
        <taxon>Spirochaetota</taxon>
        <taxon>Spirochaetia</taxon>
        <taxon>Winmispirales</taxon>
        <taxon>Winmispiraceae</taxon>
        <taxon>Winmispira</taxon>
    </lineage>
</organism>
<reference key="1">
    <citation type="submission" date="2009-08" db="EMBL/GenBank/DDBJ databases">
        <title>The genome sequence of Spirochaeta thermophila DSM6192.</title>
        <authorList>
            <person name="Angelov A."/>
            <person name="Mientus M."/>
            <person name="Wittenberg S."/>
            <person name="Lehmann R."/>
            <person name="Liesegang H."/>
            <person name="Daniel R."/>
            <person name="Liebl W."/>
        </authorList>
    </citation>
    <scope>NUCLEOTIDE SEQUENCE</scope>
    <source>
        <strain>DSM 6192</strain>
    </source>
</reference>
<evidence type="ECO:0000313" key="3">
    <source>
        <dbReference type="Proteomes" id="UP000001296"/>
    </source>
</evidence>
<gene>
    <name evidence="2" type="ordered locus">STHERM_c03180</name>
</gene>
<dbReference type="Pfam" id="PF05168">
    <property type="entry name" value="HEPN"/>
    <property type="match status" value="1"/>
</dbReference>
<dbReference type="AlphaFoldDB" id="E0RP97"/>
<dbReference type="Proteomes" id="UP000001296">
    <property type="component" value="Chromosome"/>
</dbReference>
<accession>E0RP97</accession>
<dbReference type="PROSITE" id="PS50910">
    <property type="entry name" value="HEPN"/>
    <property type="match status" value="1"/>
</dbReference>
<dbReference type="RefSeq" id="WP_013313132.1">
    <property type="nucleotide sequence ID" value="NC_014484.1"/>
</dbReference>
<dbReference type="EMBL" id="CP001698">
    <property type="protein sequence ID" value="ADN01291.1"/>
    <property type="molecule type" value="Genomic_DNA"/>
</dbReference>
<sequence length="131" mass="14948">MNRAFDWFVQAKRDLEQAEDSRKAERHEWACFAAHQAAEKAVKALHLYHHQEGWGHVVAKLLEDLPPLCAVPEELIEKAKVLDNFYIPTRYPNGHPEGAPFEHYGPLQSEEAIRYARDILAFVGKAMALEG</sequence>
<dbReference type="SMART" id="SM00748">
    <property type="entry name" value="HEPN"/>
    <property type="match status" value="1"/>
</dbReference>
<dbReference type="PaxDb" id="665571-STHERM_c03180"/>
<dbReference type="KEGG" id="sta:STHERM_c03180"/>
<name>E0RP97_WINT6</name>
<feature type="domain" description="HEPN" evidence="1">
    <location>
        <begin position="8"/>
        <end position="119"/>
    </location>
</feature>
<evidence type="ECO:0000313" key="2">
    <source>
        <dbReference type="EMBL" id="ADN01291.1"/>
    </source>
</evidence>